<proteinExistence type="predicted"/>
<reference evidence="3" key="2">
    <citation type="submission" date="2014-03" db="EMBL/GenBank/DDBJ databases">
        <title>The whipworm genome and dual-species transcriptomics of an intimate host-pathogen interaction.</title>
        <authorList>
            <person name="Foth B.J."/>
            <person name="Tsai I.J."/>
            <person name="Reid A.J."/>
            <person name="Bancroft A.J."/>
            <person name="Nichol S."/>
            <person name="Tracey A."/>
            <person name="Holroyd N."/>
            <person name="Cotton J.A."/>
            <person name="Stanley E.J."/>
            <person name="Zarowiecki M."/>
            <person name="Liu J.Z."/>
            <person name="Huckvale T."/>
            <person name="Cooper P.J."/>
            <person name="Grencis R.K."/>
            <person name="Berriman M."/>
        </authorList>
    </citation>
    <scope>NUCLEOTIDE SEQUENCE [LARGE SCALE GENOMIC DNA]</scope>
</reference>
<evidence type="ECO:0000313" key="4">
    <source>
        <dbReference type="Proteomes" id="UP000030665"/>
    </source>
</evidence>
<keyword evidence="4" id="KW-1185">Reference proteome</keyword>
<dbReference type="GO" id="GO:0005634">
    <property type="term" value="C:nucleus"/>
    <property type="evidence" value="ECO:0007669"/>
    <property type="project" value="UniProtKB-SubCell"/>
</dbReference>
<keyword evidence="2" id="KW-0539">Nucleus</keyword>
<dbReference type="InterPro" id="IPR040308">
    <property type="entry name" value="HAPR1"/>
</dbReference>
<dbReference type="OrthoDB" id="5823474at2759"/>
<dbReference type="Pfam" id="PF15251">
    <property type="entry name" value="TAPR1-like"/>
    <property type="match status" value="1"/>
</dbReference>
<dbReference type="Proteomes" id="UP000030665">
    <property type="component" value="Unassembled WGS sequence"/>
</dbReference>
<sequence length="211" mass="23999">MAEQGDNSRRCRRFSPVLEDSEGIAHDSSLPIPDQMEQYLYEVFISVANAVTELFRTPGWNSFSKSAAATTRFYKGGYNIGSCEAYRRAFDIGLIRGRQLQSKELLAWLRSYNCPFIRREDLELQIANKLDLPRQTAGTLPETVSASSLRTGPPSPAKEQADTMVMFSEALSVPQDLSAFFQEAYFRHGKRRSSHNLDDFDTAVRKRQRRC</sequence>
<evidence type="ECO:0000256" key="1">
    <source>
        <dbReference type="ARBA" id="ARBA00004123"/>
    </source>
</evidence>
<reference evidence="3" key="1">
    <citation type="submission" date="2014-01" db="EMBL/GenBank/DDBJ databases">
        <authorList>
            <person name="Aslett M."/>
        </authorList>
    </citation>
    <scope>NUCLEOTIDE SEQUENCE</scope>
</reference>
<evidence type="ECO:0000313" key="3">
    <source>
        <dbReference type="EMBL" id="CDW52007.1"/>
    </source>
</evidence>
<accession>A0A077YV69</accession>
<dbReference type="AlphaFoldDB" id="A0A077YV69"/>
<comment type="subcellular location">
    <subcellularLocation>
        <location evidence="1">Nucleus</location>
    </subcellularLocation>
</comment>
<dbReference type="PANTHER" id="PTHR31624:SF4">
    <property type="entry name" value="CHROMOSOME 16 OPEN READING FRAME 72"/>
    <property type="match status" value="1"/>
</dbReference>
<evidence type="ECO:0000256" key="2">
    <source>
        <dbReference type="ARBA" id="ARBA00023242"/>
    </source>
</evidence>
<dbReference type="EMBL" id="HG805813">
    <property type="protein sequence ID" value="CDW52007.1"/>
    <property type="molecule type" value="Genomic_DNA"/>
</dbReference>
<dbReference type="InterPro" id="IPR029196">
    <property type="entry name" value="HAPSTR1-like"/>
</dbReference>
<name>A0A077YV69_TRITR</name>
<dbReference type="STRING" id="36087.A0A077YV69"/>
<protein>
    <submittedName>
        <fullName evidence="3">DUF4588 domain containing protein</fullName>
    </submittedName>
</protein>
<organism evidence="3 4">
    <name type="scientific">Trichuris trichiura</name>
    <name type="common">Whipworm</name>
    <name type="synonym">Trichocephalus trichiurus</name>
    <dbReference type="NCBI Taxonomy" id="36087"/>
    <lineage>
        <taxon>Eukaryota</taxon>
        <taxon>Metazoa</taxon>
        <taxon>Ecdysozoa</taxon>
        <taxon>Nematoda</taxon>
        <taxon>Enoplea</taxon>
        <taxon>Dorylaimia</taxon>
        <taxon>Trichinellida</taxon>
        <taxon>Trichuridae</taxon>
        <taxon>Trichuris</taxon>
    </lineage>
</organism>
<dbReference type="PANTHER" id="PTHR31624">
    <property type="entry name" value="UPF0472 PROTEIN C16ORF72"/>
    <property type="match status" value="1"/>
</dbReference>
<gene>
    <name evidence="3" type="ORF">TTRE_0000026601</name>
</gene>